<keyword evidence="3" id="KW-0418">Kinase</keyword>
<sequence>MASTATASSSSSSSSSSSAAPASSAPRVLFVGLGGGSCSGKTTLAKHILRILRAAGDERSFIVHQDDFAPREEDLPWGWNGDEKVRDWDTPHGSIDFGKMHSVMQYIRAHGRTPSEFYSHDKLNVLPNVPIPDELISRWAERLRQAEAASRRSDSSSAAREEGPIIVLVDGFLTYYDPRVRHELDVRFFTRCRREVMKSRRAQRSYTTAEETVWQDPPGYYDNIVWPAYVLAHKGMFENEDVENGALRPAPLPEEYPNDSFNGSASTEGTTKDPAYASAVAKEGLPGGPVRGLVILDERHEDAVATQSGSPPTQAVPMAEMVERACAEIERVLSAAPPS</sequence>
<keyword evidence="3" id="KW-0808">Transferase</keyword>
<gene>
    <name evidence="3" type="primary">NRK1</name>
    <name evidence="3" type="ORF">OC842_006659</name>
</gene>
<dbReference type="InterPro" id="IPR006083">
    <property type="entry name" value="PRK/URK"/>
</dbReference>
<dbReference type="SUPFAM" id="SSF52540">
    <property type="entry name" value="P-loop containing nucleoside triphosphate hydrolases"/>
    <property type="match status" value="1"/>
</dbReference>
<feature type="region of interest" description="Disordered" evidence="1">
    <location>
        <begin position="1"/>
        <end position="21"/>
    </location>
</feature>
<evidence type="ECO:0000259" key="2">
    <source>
        <dbReference type="Pfam" id="PF00485"/>
    </source>
</evidence>
<feature type="compositionally biased region" description="Polar residues" evidence="1">
    <location>
        <begin position="259"/>
        <end position="269"/>
    </location>
</feature>
<dbReference type="Proteomes" id="UP001176521">
    <property type="component" value="Unassembled WGS sequence"/>
</dbReference>
<name>A0AAN6JHE0_9BASI</name>
<dbReference type="GO" id="GO:0016301">
    <property type="term" value="F:kinase activity"/>
    <property type="evidence" value="ECO:0007669"/>
    <property type="project" value="UniProtKB-KW"/>
</dbReference>
<dbReference type="CDD" id="cd02024">
    <property type="entry name" value="NRK1"/>
    <property type="match status" value="1"/>
</dbReference>
<proteinExistence type="predicted"/>
<dbReference type="GO" id="GO:0005524">
    <property type="term" value="F:ATP binding"/>
    <property type="evidence" value="ECO:0007669"/>
    <property type="project" value="InterPro"/>
</dbReference>
<evidence type="ECO:0000313" key="4">
    <source>
        <dbReference type="Proteomes" id="UP001176521"/>
    </source>
</evidence>
<protein>
    <submittedName>
        <fullName evidence="3">Ribosylnicotinamide kinase</fullName>
    </submittedName>
</protein>
<dbReference type="PANTHER" id="PTHR10285">
    <property type="entry name" value="URIDINE KINASE"/>
    <property type="match status" value="1"/>
</dbReference>
<evidence type="ECO:0000313" key="3">
    <source>
        <dbReference type="EMBL" id="KAK0521816.1"/>
    </source>
</evidence>
<comment type="caution">
    <text evidence="3">The sequence shown here is derived from an EMBL/GenBank/DDBJ whole genome shotgun (WGS) entry which is preliminary data.</text>
</comment>
<keyword evidence="4" id="KW-1185">Reference proteome</keyword>
<dbReference type="EMBL" id="JAPDMQ010000637">
    <property type="protein sequence ID" value="KAK0521816.1"/>
    <property type="molecule type" value="Genomic_DNA"/>
</dbReference>
<dbReference type="Pfam" id="PF00485">
    <property type="entry name" value="PRK"/>
    <property type="match status" value="1"/>
</dbReference>
<feature type="domain" description="Phosphoribulokinase/uridine kinase" evidence="2">
    <location>
        <begin position="31"/>
        <end position="205"/>
    </location>
</feature>
<reference evidence="3" key="1">
    <citation type="journal article" date="2023" name="PhytoFront">
        <title>Draft Genome Resources of Seven Strains of Tilletia horrida, Causal Agent of Kernel Smut of Rice.</title>
        <authorList>
            <person name="Khanal S."/>
            <person name="Antony Babu S."/>
            <person name="Zhou X.G."/>
        </authorList>
    </citation>
    <scope>NUCLEOTIDE SEQUENCE</scope>
    <source>
        <strain evidence="3">TX3</strain>
    </source>
</reference>
<accession>A0AAN6JHE0</accession>
<evidence type="ECO:0000256" key="1">
    <source>
        <dbReference type="SAM" id="MobiDB-lite"/>
    </source>
</evidence>
<feature type="region of interest" description="Disordered" evidence="1">
    <location>
        <begin position="246"/>
        <end position="271"/>
    </location>
</feature>
<dbReference type="Gene3D" id="3.40.50.300">
    <property type="entry name" value="P-loop containing nucleotide triphosphate hydrolases"/>
    <property type="match status" value="1"/>
</dbReference>
<dbReference type="InterPro" id="IPR027417">
    <property type="entry name" value="P-loop_NTPase"/>
</dbReference>
<dbReference type="AlphaFoldDB" id="A0AAN6JHE0"/>
<organism evidence="3 4">
    <name type="scientific">Tilletia horrida</name>
    <dbReference type="NCBI Taxonomy" id="155126"/>
    <lineage>
        <taxon>Eukaryota</taxon>
        <taxon>Fungi</taxon>
        <taxon>Dikarya</taxon>
        <taxon>Basidiomycota</taxon>
        <taxon>Ustilaginomycotina</taxon>
        <taxon>Exobasidiomycetes</taxon>
        <taxon>Tilletiales</taxon>
        <taxon>Tilletiaceae</taxon>
        <taxon>Tilletia</taxon>
    </lineage>
</organism>